<evidence type="ECO:0000256" key="3">
    <source>
        <dbReference type="ARBA" id="ARBA00022670"/>
    </source>
</evidence>
<reference evidence="11 12" key="1">
    <citation type="journal article" date="2018" name="Nat. Ecol. Evol.">
        <title>Genomic signatures of mitonuclear coevolution across populations of Tigriopus californicus.</title>
        <authorList>
            <person name="Barreto F.S."/>
            <person name="Watson E.T."/>
            <person name="Lima T.G."/>
            <person name="Willett C.S."/>
            <person name="Edmands S."/>
            <person name="Li W."/>
            <person name="Burton R.S."/>
        </authorList>
    </citation>
    <scope>NUCLEOTIDE SEQUENCE [LARGE SCALE GENOMIC DNA]</scope>
    <source>
        <strain evidence="11 12">San Diego</strain>
    </source>
</reference>
<comment type="similarity">
    <text evidence="2">Belongs to the peptidase M13 family.</text>
</comment>
<dbReference type="PANTHER" id="PTHR11733:SF167">
    <property type="entry name" value="FI17812P1-RELATED"/>
    <property type="match status" value="1"/>
</dbReference>
<gene>
    <name evidence="11" type="ORF">TCAL_13061</name>
</gene>
<dbReference type="InterPro" id="IPR042089">
    <property type="entry name" value="Peptidase_M13_dom_2"/>
</dbReference>
<protein>
    <recommendedName>
        <fullName evidence="13">Endothelin-converting enzyme 1</fullName>
    </recommendedName>
</protein>
<keyword evidence="3" id="KW-0645">Protease</keyword>
<dbReference type="SUPFAM" id="SSF55486">
    <property type="entry name" value="Metalloproteases ('zincins'), catalytic domain"/>
    <property type="match status" value="1"/>
</dbReference>
<dbReference type="GO" id="GO:0016485">
    <property type="term" value="P:protein processing"/>
    <property type="evidence" value="ECO:0007669"/>
    <property type="project" value="TreeGrafter"/>
</dbReference>
<dbReference type="PANTHER" id="PTHR11733">
    <property type="entry name" value="ZINC METALLOPROTEASE FAMILY M13 NEPRILYSIN-RELATED"/>
    <property type="match status" value="1"/>
</dbReference>
<dbReference type="GO" id="GO:0004222">
    <property type="term" value="F:metalloendopeptidase activity"/>
    <property type="evidence" value="ECO:0007669"/>
    <property type="project" value="InterPro"/>
</dbReference>
<feature type="transmembrane region" description="Helical" evidence="8">
    <location>
        <begin position="34"/>
        <end position="54"/>
    </location>
</feature>
<keyword evidence="7" id="KW-0482">Metalloprotease</keyword>
<comment type="caution">
    <text evidence="11">The sequence shown here is derived from an EMBL/GenBank/DDBJ whole genome shotgun (WGS) entry which is preliminary data.</text>
</comment>
<feature type="domain" description="Peptidase M13 C-terminal" evidence="9">
    <location>
        <begin position="505"/>
        <end position="710"/>
    </location>
</feature>
<evidence type="ECO:0000256" key="8">
    <source>
        <dbReference type="SAM" id="Phobius"/>
    </source>
</evidence>
<keyword evidence="6" id="KW-0862">Zinc</keyword>
<evidence type="ECO:0000259" key="10">
    <source>
        <dbReference type="Pfam" id="PF05649"/>
    </source>
</evidence>
<dbReference type="Pfam" id="PF01431">
    <property type="entry name" value="Peptidase_M13"/>
    <property type="match status" value="1"/>
</dbReference>
<keyword evidence="4" id="KW-0479">Metal-binding</keyword>
<name>A0A553PNB5_TIGCA</name>
<evidence type="ECO:0008006" key="13">
    <source>
        <dbReference type="Google" id="ProtNLM"/>
    </source>
</evidence>
<evidence type="ECO:0000256" key="7">
    <source>
        <dbReference type="ARBA" id="ARBA00023049"/>
    </source>
</evidence>
<dbReference type="GO" id="GO:0046872">
    <property type="term" value="F:metal ion binding"/>
    <property type="evidence" value="ECO:0007669"/>
    <property type="project" value="UniProtKB-KW"/>
</dbReference>
<keyword evidence="5" id="KW-0378">Hydrolase</keyword>
<dbReference type="GO" id="GO:0005886">
    <property type="term" value="C:plasma membrane"/>
    <property type="evidence" value="ECO:0007669"/>
    <property type="project" value="TreeGrafter"/>
</dbReference>
<evidence type="ECO:0000313" key="12">
    <source>
        <dbReference type="Proteomes" id="UP000318571"/>
    </source>
</evidence>
<evidence type="ECO:0000256" key="4">
    <source>
        <dbReference type="ARBA" id="ARBA00022723"/>
    </source>
</evidence>
<dbReference type="InterPro" id="IPR000718">
    <property type="entry name" value="Peptidase_M13"/>
</dbReference>
<accession>A0A553PNB5</accession>
<dbReference type="Gene3D" id="3.40.390.10">
    <property type="entry name" value="Collagenase (Catalytic Domain)"/>
    <property type="match status" value="2"/>
</dbReference>
<sequence length="713" mass="82137">MVAENSSEDPRVLLPTDHPDFQQQLRRVSRYKKALSVLSFTLLCLSVILAILLWKSLSGKDSRSKNTVPETINNKFVRNSSQGHVCLTPECILAASTLIESIDHSVDPCEDFYGFACNGWIEKHSIPRGQPQWSVTDQMTEDNLEILRSLLERPLDNIEGTHDTNQYDLIIQQGGISLPFEDFYWDSDKTNSLVSFMSTVVERTNGGQGDPKEIRRQVQEVVELERQLADIGMPEEEMMGKYLTLDEVDELVPSEHMVGSWKDFFGELAELFHKKTRKPSISFNGDTRIWVQYDYIVKLADIVRRPESIQFPSTVTPSKRSLWRNNILNNYLTWQAIQPYIGFLAKDYQKAEHKFMKAIYGIQGREERWRTCVKATNSAMGFAVAPLFIHQRFSQEGKDLAYDMIEEVKETFKRRLEKLDWLDPQTKTLVKEKISNIKTMMGYPDYIMDNKALDRAYESFKVKEHRFFQNQLRFNKFVVQKNLDLFQTKVDKDYWLLISPPTTVNAYYAYSRGQVIFPAGVLQPPLFTEKQPMALNFGHIGTLMGHELLHGFDDIGRLYGPSGHKRKWWPNRTTNAFNSKSRCFVKQYSQKIFSGWNVNGERTLSENIADNGGLISAYQAYQRWAQNFPLDPMGLLPGLSFTEEQLIFLGFARAHCSTTKEKATELRLRIGRHSPSHVRVNTAVKNLAEFAEAFNCPSKSALRLSPDKRCSVW</sequence>
<comment type="cofactor">
    <cofactor evidence="1">
        <name>Zn(2+)</name>
        <dbReference type="ChEBI" id="CHEBI:29105"/>
    </cofactor>
</comment>
<dbReference type="EMBL" id="VCGU01000002">
    <property type="protein sequence ID" value="TRY79150.1"/>
    <property type="molecule type" value="Genomic_DNA"/>
</dbReference>
<dbReference type="PROSITE" id="PS51885">
    <property type="entry name" value="NEPRILYSIN"/>
    <property type="match status" value="1"/>
</dbReference>
<dbReference type="InterPro" id="IPR018497">
    <property type="entry name" value="Peptidase_M13_C"/>
</dbReference>
<feature type="domain" description="Peptidase M13 N-terminal" evidence="10">
    <location>
        <begin position="163"/>
        <end position="444"/>
    </location>
</feature>
<proteinExistence type="inferred from homology"/>
<keyword evidence="12" id="KW-1185">Reference proteome</keyword>
<dbReference type="PRINTS" id="PR00786">
    <property type="entry name" value="NEPRILYSIN"/>
</dbReference>
<dbReference type="InterPro" id="IPR008753">
    <property type="entry name" value="Peptidase_M13_N"/>
</dbReference>
<dbReference type="Pfam" id="PF05649">
    <property type="entry name" value="Peptidase_M13_N"/>
    <property type="match status" value="2"/>
</dbReference>
<organism evidence="11 12">
    <name type="scientific">Tigriopus californicus</name>
    <name type="common">Marine copepod</name>
    <dbReference type="NCBI Taxonomy" id="6832"/>
    <lineage>
        <taxon>Eukaryota</taxon>
        <taxon>Metazoa</taxon>
        <taxon>Ecdysozoa</taxon>
        <taxon>Arthropoda</taxon>
        <taxon>Crustacea</taxon>
        <taxon>Multicrustacea</taxon>
        <taxon>Hexanauplia</taxon>
        <taxon>Copepoda</taxon>
        <taxon>Harpacticoida</taxon>
        <taxon>Harpacticidae</taxon>
        <taxon>Tigriopus</taxon>
    </lineage>
</organism>
<evidence type="ECO:0000256" key="6">
    <source>
        <dbReference type="ARBA" id="ARBA00022833"/>
    </source>
</evidence>
<evidence type="ECO:0000256" key="1">
    <source>
        <dbReference type="ARBA" id="ARBA00001947"/>
    </source>
</evidence>
<dbReference type="InterPro" id="IPR024079">
    <property type="entry name" value="MetalloPept_cat_dom_sf"/>
</dbReference>
<feature type="domain" description="Peptidase M13 N-terminal" evidence="10">
    <location>
        <begin position="108"/>
        <end position="155"/>
    </location>
</feature>
<evidence type="ECO:0000256" key="2">
    <source>
        <dbReference type="ARBA" id="ARBA00007357"/>
    </source>
</evidence>
<keyword evidence="8" id="KW-1133">Transmembrane helix</keyword>
<dbReference type="Gene3D" id="1.10.1380.10">
    <property type="entry name" value="Neutral endopeptidase , domain2"/>
    <property type="match status" value="2"/>
</dbReference>
<dbReference type="AlphaFoldDB" id="A0A553PNB5"/>
<evidence type="ECO:0000259" key="9">
    <source>
        <dbReference type="Pfam" id="PF01431"/>
    </source>
</evidence>
<keyword evidence="8" id="KW-0812">Transmembrane</keyword>
<evidence type="ECO:0000256" key="5">
    <source>
        <dbReference type="ARBA" id="ARBA00022801"/>
    </source>
</evidence>
<keyword evidence="8" id="KW-0472">Membrane</keyword>
<dbReference type="Proteomes" id="UP000318571">
    <property type="component" value="Chromosome 6"/>
</dbReference>
<dbReference type="CDD" id="cd08662">
    <property type="entry name" value="M13"/>
    <property type="match status" value="1"/>
</dbReference>
<evidence type="ECO:0000313" key="11">
    <source>
        <dbReference type="EMBL" id="TRY79150.1"/>
    </source>
</evidence>